<feature type="transmembrane region" description="Helical" evidence="1">
    <location>
        <begin position="81"/>
        <end position="101"/>
    </location>
</feature>
<dbReference type="RefSeq" id="WP_147925215.1">
    <property type="nucleotide sequence ID" value="NZ_VKAC01000002.1"/>
</dbReference>
<evidence type="ECO:0000256" key="1">
    <source>
        <dbReference type="SAM" id="Phobius"/>
    </source>
</evidence>
<keyword evidence="3" id="KW-1185">Reference proteome</keyword>
<name>A0A5C8ZKU1_9ACTN</name>
<dbReference type="Proteomes" id="UP000321234">
    <property type="component" value="Unassembled WGS sequence"/>
</dbReference>
<feature type="transmembrane region" description="Helical" evidence="1">
    <location>
        <begin position="45"/>
        <end position="69"/>
    </location>
</feature>
<dbReference type="AlphaFoldDB" id="A0A5C8ZKU1"/>
<reference evidence="2 3" key="1">
    <citation type="submission" date="2019-07" db="EMBL/GenBank/DDBJ databases">
        <title>Quadrisphaera sp. strain DD2A genome sequencing and assembly.</title>
        <authorList>
            <person name="Kim I."/>
        </authorList>
    </citation>
    <scope>NUCLEOTIDE SEQUENCE [LARGE SCALE GENOMIC DNA]</scope>
    <source>
        <strain evidence="2 3">DD2A</strain>
    </source>
</reference>
<keyword evidence="1" id="KW-0812">Transmembrane</keyword>
<feature type="transmembrane region" description="Helical" evidence="1">
    <location>
        <begin position="12"/>
        <end position="33"/>
    </location>
</feature>
<gene>
    <name evidence="2" type="ORF">FMM08_04990</name>
</gene>
<evidence type="ECO:0000313" key="3">
    <source>
        <dbReference type="Proteomes" id="UP000321234"/>
    </source>
</evidence>
<proteinExistence type="predicted"/>
<evidence type="ECO:0000313" key="2">
    <source>
        <dbReference type="EMBL" id="TXR57576.1"/>
    </source>
</evidence>
<organism evidence="2 3">
    <name type="scientific">Quadrisphaera setariae</name>
    <dbReference type="NCBI Taxonomy" id="2593304"/>
    <lineage>
        <taxon>Bacteria</taxon>
        <taxon>Bacillati</taxon>
        <taxon>Actinomycetota</taxon>
        <taxon>Actinomycetes</taxon>
        <taxon>Kineosporiales</taxon>
        <taxon>Kineosporiaceae</taxon>
        <taxon>Quadrisphaera</taxon>
    </lineage>
</organism>
<keyword evidence="1" id="KW-0472">Membrane</keyword>
<feature type="transmembrane region" description="Helical" evidence="1">
    <location>
        <begin position="107"/>
        <end position="130"/>
    </location>
</feature>
<comment type="caution">
    <text evidence="2">The sequence shown here is derived from an EMBL/GenBank/DDBJ whole genome shotgun (WGS) entry which is preliminary data.</text>
</comment>
<keyword evidence="1" id="KW-1133">Transmembrane helix</keyword>
<dbReference type="EMBL" id="VKAC01000002">
    <property type="protein sequence ID" value="TXR57576.1"/>
    <property type="molecule type" value="Genomic_DNA"/>
</dbReference>
<sequence length="146" mass="15429">MQRIVDFRAIARLLAAGPAIGCLGGLMLAGVLVSGSPTNQAYTGWILFFAAGLGAVGGLVNIVACLLITRGSARLFQGRRRLVWFVLLPGALAALETLFVVSRFVPSPLWVTLSALIAFLSQSGGLMAVYRSSIDRPKIQDASSRP</sequence>
<accession>A0A5C8ZKU1</accession>
<protein>
    <submittedName>
        <fullName evidence="2">Uncharacterized protein</fullName>
    </submittedName>
</protein>